<organism evidence="1 2">
    <name type="scientific">Coemansia asiatica</name>
    <dbReference type="NCBI Taxonomy" id="1052880"/>
    <lineage>
        <taxon>Eukaryota</taxon>
        <taxon>Fungi</taxon>
        <taxon>Fungi incertae sedis</taxon>
        <taxon>Zoopagomycota</taxon>
        <taxon>Kickxellomycotina</taxon>
        <taxon>Kickxellomycetes</taxon>
        <taxon>Kickxellales</taxon>
        <taxon>Kickxellaceae</taxon>
        <taxon>Coemansia</taxon>
    </lineage>
</organism>
<reference evidence="1" key="1">
    <citation type="submission" date="2022-07" db="EMBL/GenBank/DDBJ databases">
        <title>Phylogenomic reconstructions and comparative analyses of Kickxellomycotina fungi.</title>
        <authorList>
            <person name="Reynolds N.K."/>
            <person name="Stajich J.E."/>
            <person name="Barry K."/>
            <person name="Grigoriev I.V."/>
            <person name="Crous P."/>
            <person name="Smith M.E."/>
        </authorList>
    </citation>
    <scope>NUCLEOTIDE SEQUENCE</scope>
    <source>
        <strain evidence="1">NBRC 105413</strain>
    </source>
</reference>
<dbReference type="AlphaFoldDB" id="A0A9W8CHW0"/>
<dbReference type="Proteomes" id="UP001145021">
    <property type="component" value="Unassembled WGS sequence"/>
</dbReference>
<protein>
    <submittedName>
        <fullName evidence="1">Uncharacterized protein</fullName>
    </submittedName>
</protein>
<accession>A0A9W8CHW0</accession>
<comment type="caution">
    <text evidence="1">The sequence shown here is derived from an EMBL/GenBank/DDBJ whole genome shotgun (WGS) entry which is preliminary data.</text>
</comment>
<evidence type="ECO:0000313" key="1">
    <source>
        <dbReference type="EMBL" id="KAJ1643854.1"/>
    </source>
</evidence>
<evidence type="ECO:0000313" key="2">
    <source>
        <dbReference type="Proteomes" id="UP001145021"/>
    </source>
</evidence>
<proteinExistence type="predicted"/>
<feature type="non-terminal residue" evidence="1">
    <location>
        <position position="1"/>
    </location>
</feature>
<dbReference type="EMBL" id="JANBOH010000213">
    <property type="protein sequence ID" value="KAJ1643854.1"/>
    <property type="molecule type" value="Genomic_DNA"/>
</dbReference>
<name>A0A9W8CHW0_9FUNG</name>
<sequence length="261" mass="29203">STAGLYHGIKQVSFTEYGGFEFPATIEPAGLNDITYLSFKCKSSISSFLGLARACSSSLIKLTIHDFPKDPTGPLYDEKGTASAVYSNLQKLYVAQDIGIQGLSLPKTKGIDHFPQLRSLEINCQYPFGDDVLLRGNADTIEHICIPLDKSFMNMNSKSNIFLPERFKRLRSIKLLNYYGAHEMSQYDIDAINAFVFNVSRSAAGDNLQAVRWGGLSERKRLFYGLTHNQKLRNLRVVELSRSIFDFAELVAILKAMPITN</sequence>
<gene>
    <name evidence="1" type="ORF">LPJ64_004406</name>
</gene>
<keyword evidence="2" id="KW-1185">Reference proteome</keyword>